<evidence type="ECO:0000313" key="1">
    <source>
        <dbReference type="EMBL" id="KAK6765554.1"/>
    </source>
</evidence>
<evidence type="ECO:0000313" key="2">
    <source>
        <dbReference type="Proteomes" id="UP001303046"/>
    </source>
</evidence>
<proteinExistence type="predicted"/>
<dbReference type="Proteomes" id="UP001303046">
    <property type="component" value="Unassembled WGS sequence"/>
</dbReference>
<evidence type="ECO:0008006" key="3">
    <source>
        <dbReference type="Google" id="ProtNLM"/>
    </source>
</evidence>
<keyword evidence="2" id="KW-1185">Reference proteome</keyword>
<organism evidence="1 2">
    <name type="scientific">Necator americanus</name>
    <name type="common">Human hookworm</name>
    <dbReference type="NCBI Taxonomy" id="51031"/>
    <lineage>
        <taxon>Eukaryota</taxon>
        <taxon>Metazoa</taxon>
        <taxon>Ecdysozoa</taxon>
        <taxon>Nematoda</taxon>
        <taxon>Chromadorea</taxon>
        <taxon>Rhabditida</taxon>
        <taxon>Rhabditina</taxon>
        <taxon>Rhabditomorpha</taxon>
        <taxon>Strongyloidea</taxon>
        <taxon>Ancylostomatidae</taxon>
        <taxon>Bunostominae</taxon>
        <taxon>Necator</taxon>
    </lineage>
</organism>
<sequence>MLNMWSFFKVTHSDRHISLSGITEIKHHPISLSAKHSNRKESPDQATVPGFPPEAAIEDLTMQDIIGLTETKRRYSLNAVLVGDGVLVNTSMTKNINSFEQPTTRIGRLRMGRCGPAPALTIFVAYAPTSSYKEEEVEAFYVDLEKFYREGHASTKS</sequence>
<accession>A0ABR1ESD4</accession>
<gene>
    <name evidence="1" type="primary">Necator_chrX.g25623</name>
    <name evidence="1" type="ORF">RB195_025457</name>
</gene>
<protein>
    <recommendedName>
        <fullName evidence="3">Profilin</fullName>
    </recommendedName>
</protein>
<reference evidence="1 2" key="1">
    <citation type="submission" date="2023-08" db="EMBL/GenBank/DDBJ databases">
        <title>A Necator americanus chromosomal reference genome.</title>
        <authorList>
            <person name="Ilik V."/>
            <person name="Petrzelkova K.J."/>
            <person name="Pardy F."/>
            <person name="Fuh T."/>
            <person name="Niatou-Singa F.S."/>
            <person name="Gouil Q."/>
            <person name="Baker L."/>
            <person name="Ritchie M.E."/>
            <person name="Jex A.R."/>
            <person name="Gazzola D."/>
            <person name="Li H."/>
            <person name="Toshio Fujiwara R."/>
            <person name="Zhan B."/>
            <person name="Aroian R.V."/>
            <person name="Pafco B."/>
            <person name="Schwarz E.M."/>
        </authorList>
    </citation>
    <scope>NUCLEOTIDE SEQUENCE [LARGE SCALE GENOMIC DNA]</scope>
    <source>
        <strain evidence="1 2">Aroian</strain>
        <tissue evidence="1">Whole animal</tissue>
    </source>
</reference>
<name>A0ABR1ESD4_NECAM</name>
<comment type="caution">
    <text evidence="1">The sequence shown here is derived from an EMBL/GenBank/DDBJ whole genome shotgun (WGS) entry which is preliminary data.</text>
</comment>
<dbReference type="EMBL" id="JAVFWL010000006">
    <property type="protein sequence ID" value="KAK6765554.1"/>
    <property type="molecule type" value="Genomic_DNA"/>
</dbReference>